<keyword evidence="2" id="KW-0472">Membrane</keyword>
<gene>
    <name evidence="4" type="ORF">N8I84_15810</name>
</gene>
<keyword evidence="5" id="KW-1185">Reference proteome</keyword>
<dbReference type="EMBL" id="CP106793">
    <property type="protein sequence ID" value="UXY20019.1"/>
    <property type="molecule type" value="Genomic_DNA"/>
</dbReference>
<evidence type="ECO:0000256" key="1">
    <source>
        <dbReference type="SAM" id="MobiDB-lite"/>
    </source>
</evidence>
<evidence type="ECO:0000256" key="2">
    <source>
        <dbReference type="SAM" id="Phobius"/>
    </source>
</evidence>
<feature type="transmembrane region" description="Helical" evidence="2">
    <location>
        <begin position="699"/>
        <end position="716"/>
    </location>
</feature>
<organism evidence="4 5">
    <name type="scientific">Streptomyces cynarae</name>
    <dbReference type="NCBI Taxonomy" id="2981134"/>
    <lineage>
        <taxon>Bacteria</taxon>
        <taxon>Bacillati</taxon>
        <taxon>Actinomycetota</taxon>
        <taxon>Actinomycetes</taxon>
        <taxon>Kitasatosporales</taxon>
        <taxon>Streptomycetaceae</taxon>
        <taxon>Streptomyces</taxon>
    </lineage>
</organism>
<protein>
    <submittedName>
        <fullName evidence="4">Uncharacterized protein</fullName>
    </submittedName>
</protein>
<keyword evidence="2" id="KW-1133">Transmembrane helix</keyword>
<dbReference type="RefSeq" id="WP_263230138.1">
    <property type="nucleotide sequence ID" value="NZ_CP106793.1"/>
</dbReference>
<feature type="region of interest" description="Disordered" evidence="1">
    <location>
        <begin position="29"/>
        <end position="48"/>
    </location>
</feature>
<sequence>MRRNVLRLGALFTALFLFFSPTVPSALAAPSQPSHSSNDDILLVPRGTTPNSEQLRDIAKRLIADRLGRDLFDAWGSFRMRKYPPEEVAVAYLRFDWMSSDSTLPGWLRNQLDTFLSELENEIQFPSSKPKRYPLRVKLGIGDSAIYKRLGMSYTPGHPYLVEYGPVADPLLKLEVGSDGDSAHTERNIIEWLERTLPIVLGRIARTDAERDKIDEAVKTIIEKSGAALAGLRTSCGKCQGRMEKVNLSFPKTLAITFFDEKGTPDATRASAILHGGLLDMAHKEMVRLIKEDEARADQNMGQASPCSSANGSHSMAMVELPMASDCGESENSGLAQALASGTYGGVDFSSLQLRYMSDSPGSGVQYAFSGKATSPGLMQDVDAGRAALTDSAADLRTWLVLDPSKFWVNLNPDEPDRIIDAKLGQTNAGRALLEADWRMKQTEGRLLDPKTSFGAEYWRRLGGSSGKSCYSSRMWIVPGEVEVREDGDSLYVLKAELNVKAKAEEVAGLGQISCNADPAETARNERLEQEMMVPKIVKAVNTDPEYAPLRRAFLARVVAQWIRDRHADGHSTSFDKLIDSGDVGPASLHGSWQPKQVYDAYLHSINEGDFTYKRTTRVGNTTITYVMRTGGVDFSKLPSKKLTSAEMDRQVPKLSQTIRQAAGQPATASDGSVWLGDRAAAPHTGAWGRIRTYLGGRTGILIVVVVALGILLLFVRDGSAMRRGRPVDGSS</sequence>
<proteinExistence type="predicted"/>
<accession>A0ABY6E032</accession>
<feature type="chain" id="PRO_5046761766" evidence="3">
    <location>
        <begin position="29"/>
        <end position="732"/>
    </location>
</feature>
<evidence type="ECO:0000313" key="5">
    <source>
        <dbReference type="Proteomes" id="UP001061298"/>
    </source>
</evidence>
<evidence type="ECO:0000313" key="4">
    <source>
        <dbReference type="EMBL" id="UXY20019.1"/>
    </source>
</evidence>
<keyword evidence="2" id="KW-0812">Transmembrane</keyword>
<reference evidence="4" key="1">
    <citation type="submission" date="2022-10" db="EMBL/GenBank/DDBJ databases">
        <authorList>
            <person name="Mo P."/>
        </authorList>
    </citation>
    <scope>NUCLEOTIDE SEQUENCE</scope>
    <source>
        <strain evidence="4">HUAS 13-4</strain>
    </source>
</reference>
<feature type="signal peptide" evidence="3">
    <location>
        <begin position="1"/>
        <end position="28"/>
    </location>
</feature>
<keyword evidence="3" id="KW-0732">Signal</keyword>
<name>A0ABY6E032_9ACTN</name>
<dbReference type="Proteomes" id="UP001061298">
    <property type="component" value="Chromosome"/>
</dbReference>
<evidence type="ECO:0000256" key="3">
    <source>
        <dbReference type="SAM" id="SignalP"/>
    </source>
</evidence>